<evidence type="ECO:0000313" key="2">
    <source>
        <dbReference type="Proteomes" id="UP001148737"/>
    </source>
</evidence>
<proteinExistence type="predicted"/>
<evidence type="ECO:0000313" key="1">
    <source>
        <dbReference type="EMBL" id="KAJ3496433.1"/>
    </source>
</evidence>
<gene>
    <name evidence="1" type="ORF">NLG97_g2656</name>
</gene>
<name>A0ACC1R2X2_9HYPO</name>
<organism evidence="1 2">
    <name type="scientific">Lecanicillium saksenae</name>
    <dbReference type="NCBI Taxonomy" id="468837"/>
    <lineage>
        <taxon>Eukaryota</taxon>
        <taxon>Fungi</taxon>
        <taxon>Dikarya</taxon>
        <taxon>Ascomycota</taxon>
        <taxon>Pezizomycotina</taxon>
        <taxon>Sordariomycetes</taxon>
        <taxon>Hypocreomycetidae</taxon>
        <taxon>Hypocreales</taxon>
        <taxon>Cordycipitaceae</taxon>
        <taxon>Lecanicillium</taxon>
    </lineage>
</organism>
<protein>
    <submittedName>
        <fullName evidence="1">Uncharacterized protein</fullName>
    </submittedName>
</protein>
<accession>A0ACC1R2X2</accession>
<comment type="caution">
    <text evidence="1">The sequence shown here is derived from an EMBL/GenBank/DDBJ whole genome shotgun (WGS) entry which is preliminary data.</text>
</comment>
<reference evidence="1" key="1">
    <citation type="submission" date="2022-07" db="EMBL/GenBank/DDBJ databases">
        <title>Genome Sequence of Lecanicillium saksenae.</title>
        <authorList>
            <person name="Buettner E."/>
        </authorList>
    </citation>
    <scope>NUCLEOTIDE SEQUENCE</scope>
    <source>
        <strain evidence="1">VT-O1</strain>
    </source>
</reference>
<dbReference type="Proteomes" id="UP001148737">
    <property type="component" value="Unassembled WGS sequence"/>
</dbReference>
<dbReference type="EMBL" id="JANAKD010000190">
    <property type="protein sequence ID" value="KAJ3496433.1"/>
    <property type="molecule type" value="Genomic_DNA"/>
</dbReference>
<keyword evidence="2" id="KW-1185">Reference proteome</keyword>
<sequence>MARPNASQRAADSDTPSALVAQQRIFQLKKERDEKTKDILVKVLADLDDIKDQVSQEREEHERLRRQKRAKILMEIAKSMQKRSAIEQSMTTVVSDLNKAMAQLESNVMEIYDIKERSVQHLIRAGQQTGQ</sequence>